<dbReference type="InterPro" id="IPR005148">
    <property type="entry name" value="Arg-tRNA-synth_N"/>
</dbReference>
<reference evidence="17" key="1">
    <citation type="submission" date="2021-02" db="EMBL/GenBank/DDBJ databases">
        <authorList>
            <person name="Nowell W R."/>
        </authorList>
    </citation>
    <scope>NUCLEOTIDE SEQUENCE</scope>
</reference>
<dbReference type="GO" id="GO:0004814">
    <property type="term" value="F:arginine-tRNA ligase activity"/>
    <property type="evidence" value="ECO:0007669"/>
    <property type="project" value="UniProtKB-EC"/>
</dbReference>
<gene>
    <name evidence="17" type="ORF">JXQ802_LOCUS8748</name>
    <name evidence="16" type="ORF">PYM288_LOCUS1087</name>
</gene>
<keyword evidence="4" id="KW-0963">Cytoplasm</keyword>
<dbReference type="InterPro" id="IPR001278">
    <property type="entry name" value="Arg-tRNA-ligase"/>
</dbReference>
<dbReference type="CDD" id="cd00671">
    <property type="entry name" value="ArgRS_core"/>
    <property type="match status" value="1"/>
</dbReference>
<dbReference type="EMBL" id="CAJNOH010000005">
    <property type="protein sequence ID" value="CAF0733152.1"/>
    <property type="molecule type" value="Genomic_DNA"/>
</dbReference>
<dbReference type="HAMAP" id="MF_00123">
    <property type="entry name" value="Arg_tRNA_synth"/>
    <property type="match status" value="1"/>
</dbReference>
<dbReference type="Pfam" id="PF03485">
    <property type="entry name" value="Arg_tRNA_synt_N"/>
    <property type="match status" value="1"/>
</dbReference>
<accession>A0A813Z3F0</accession>
<evidence type="ECO:0000313" key="18">
    <source>
        <dbReference type="Proteomes" id="UP000663870"/>
    </source>
</evidence>
<evidence type="ECO:0000256" key="1">
    <source>
        <dbReference type="ARBA" id="ARBA00004514"/>
    </source>
</evidence>
<dbReference type="GO" id="GO:0005829">
    <property type="term" value="C:cytosol"/>
    <property type="evidence" value="ECO:0007669"/>
    <property type="project" value="UniProtKB-SubCell"/>
</dbReference>
<keyword evidence="7 12" id="KW-0067">ATP-binding</keyword>
<dbReference type="SUPFAM" id="SSF55190">
    <property type="entry name" value="Arginyl-tRNA synthetase (ArgRS), N-terminal 'additional' domain"/>
    <property type="match status" value="1"/>
</dbReference>
<dbReference type="SUPFAM" id="SSF52374">
    <property type="entry name" value="Nucleotidylyl transferase"/>
    <property type="match status" value="1"/>
</dbReference>
<feature type="compositionally biased region" description="Polar residues" evidence="13">
    <location>
        <begin position="116"/>
        <end position="127"/>
    </location>
</feature>
<evidence type="ECO:0000256" key="11">
    <source>
        <dbReference type="ARBA" id="ARBA00049339"/>
    </source>
</evidence>
<dbReference type="InterPro" id="IPR035684">
    <property type="entry name" value="ArgRS_core"/>
</dbReference>
<keyword evidence="5 12" id="KW-0436">Ligase</keyword>
<feature type="domain" description="DALR anticodon binding" evidence="14">
    <location>
        <begin position="632"/>
        <end position="758"/>
    </location>
</feature>
<evidence type="ECO:0000256" key="8">
    <source>
        <dbReference type="ARBA" id="ARBA00022917"/>
    </source>
</evidence>
<dbReference type="SMART" id="SM00836">
    <property type="entry name" value="DALR_1"/>
    <property type="match status" value="1"/>
</dbReference>
<evidence type="ECO:0000256" key="3">
    <source>
        <dbReference type="ARBA" id="ARBA00012837"/>
    </source>
</evidence>
<evidence type="ECO:0000256" key="12">
    <source>
        <dbReference type="RuleBase" id="RU363038"/>
    </source>
</evidence>
<dbReference type="InterPro" id="IPR008909">
    <property type="entry name" value="DALR_anticod-bd"/>
</dbReference>
<evidence type="ECO:0000259" key="14">
    <source>
        <dbReference type="SMART" id="SM00836"/>
    </source>
</evidence>
<dbReference type="Proteomes" id="UP000663870">
    <property type="component" value="Unassembled WGS sequence"/>
</dbReference>
<dbReference type="Gene3D" id="3.40.50.620">
    <property type="entry name" value="HUPs"/>
    <property type="match status" value="1"/>
</dbReference>
<sequence>MDEALQRLKQQEDEVKELETQLFSRPEFNDNRKIEELRAENEKLNYRANILIRNIEELKKQQPQAISTGAKHDDNKDKKQPSQTKSNEKKQDDSKNNKQQSQTKSTEKKQDDSKTNKQQSQTKSSELNQNDNKNKKPTTTTTTTASNKTYFTSGAEGDSQHSYRVLDTLISLFEQAIRKAFPEDVTLPVLVVPGRQTDYQCNSAMPIAQKLTAAGKKIAPTEVAKIIVENLPKHEIFGNIQFSGPGFINVTIAAAFVSEQIRNILLKGILPPNVLNIVGNHGSQGEHKKPKVVIDFSAPNIAKEMHVGHLRSTIIGDSIARLLEYVGFDVLRLNHLGDWGTQFGMLIAHLRDKFPEYKTKSPPIGDLLSFYKESKKRFDNEPDFKQRAYECVVKLQAFDPDIIHAWKLTCDVSRQDFEYIYKELDIKIIDRGESFYQSRMIDVVKELESKNLLKLEEGRKVMYLPDIDVPLTVVKTDGSFTYDTSDMATIKQRLEEENGDWLIYVIDSGQALHMQSIFAGARVAGWTKGKNVRIDHVGFGVVLGEDGKKLKSRSGETIRLRDLLDEGLGRSMAKLKETDRQNVLTPEEIEKAQKSVAYACIKYADLSHNRNSDYIFSFDRMLDIRGNTAAYLLYAYTRIRSIGRTAGVDQATLKATAHDIELNFEIEERELKLAKCIIKYADIFTRVLDELLMHGLCEFMYQLATTFTDFYDRCYCVEKDKVTGEVRLNYRRILLCEATANVLKQCFEILGIQPLERM</sequence>
<feature type="region of interest" description="Disordered" evidence="13">
    <location>
        <begin position="62"/>
        <end position="157"/>
    </location>
</feature>
<feature type="region of interest" description="Disordered" evidence="13">
    <location>
        <begin position="1"/>
        <end position="31"/>
    </location>
</feature>
<feature type="compositionally biased region" description="Basic and acidic residues" evidence="13">
    <location>
        <begin position="70"/>
        <end position="96"/>
    </location>
</feature>
<dbReference type="Pfam" id="PF00750">
    <property type="entry name" value="tRNA-synt_1d"/>
    <property type="match status" value="1"/>
</dbReference>
<feature type="domain" description="Arginyl tRNA synthetase N-terminal" evidence="15">
    <location>
        <begin position="167"/>
        <end position="252"/>
    </location>
</feature>
<dbReference type="Gene3D" id="3.30.1360.70">
    <property type="entry name" value="Arginyl tRNA synthetase N-terminal domain"/>
    <property type="match status" value="1"/>
</dbReference>
<dbReference type="EC" id="6.1.1.19" evidence="3"/>
<comment type="subcellular location">
    <subcellularLocation>
        <location evidence="1">Cytoplasm</location>
        <location evidence="1">Cytosol</location>
    </subcellularLocation>
</comment>
<dbReference type="InterPro" id="IPR001412">
    <property type="entry name" value="aa-tRNA-synth_I_CS"/>
</dbReference>
<dbReference type="GO" id="GO:0006420">
    <property type="term" value="P:arginyl-tRNA aminoacylation"/>
    <property type="evidence" value="ECO:0007669"/>
    <property type="project" value="InterPro"/>
</dbReference>
<name>A0A813Z3F0_9BILA</name>
<feature type="compositionally biased region" description="Low complexity" evidence="13">
    <location>
        <begin position="137"/>
        <end position="152"/>
    </location>
</feature>
<evidence type="ECO:0000256" key="7">
    <source>
        <dbReference type="ARBA" id="ARBA00022840"/>
    </source>
</evidence>
<dbReference type="GO" id="GO:0005524">
    <property type="term" value="F:ATP binding"/>
    <property type="evidence" value="ECO:0007669"/>
    <property type="project" value="UniProtKB-KW"/>
</dbReference>
<comment type="similarity">
    <text evidence="2 12">Belongs to the class-I aminoacyl-tRNA synthetase family.</text>
</comment>
<dbReference type="FunFam" id="1.10.730.10:FF:000064">
    <property type="entry name" value="Probable arginine--tRNA ligase, cytoplasmic"/>
    <property type="match status" value="1"/>
</dbReference>
<evidence type="ECO:0000256" key="9">
    <source>
        <dbReference type="ARBA" id="ARBA00023146"/>
    </source>
</evidence>
<dbReference type="InterPro" id="IPR036695">
    <property type="entry name" value="Arg-tRNA-synth_N_sf"/>
</dbReference>
<evidence type="ECO:0000256" key="13">
    <source>
        <dbReference type="SAM" id="MobiDB-lite"/>
    </source>
</evidence>
<feature type="compositionally biased region" description="Basic and acidic residues" evidence="13">
    <location>
        <begin position="105"/>
        <end position="115"/>
    </location>
</feature>
<dbReference type="FunFam" id="3.30.1360.70:FF:000002">
    <property type="entry name" value="arginine--tRNA ligase, cytoplasmic"/>
    <property type="match status" value="1"/>
</dbReference>
<protein>
    <recommendedName>
        <fullName evidence="3">arginine--tRNA ligase</fullName>
        <ecNumber evidence="3">6.1.1.19</ecNumber>
    </recommendedName>
    <alternativeName>
        <fullName evidence="10">Arginyl-tRNA synthetase</fullName>
    </alternativeName>
</protein>
<proteinExistence type="inferred from homology"/>
<dbReference type="Proteomes" id="UP000663854">
    <property type="component" value="Unassembled WGS sequence"/>
</dbReference>
<evidence type="ECO:0000256" key="2">
    <source>
        <dbReference type="ARBA" id="ARBA00005594"/>
    </source>
</evidence>
<keyword evidence="6 12" id="KW-0547">Nucleotide-binding</keyword>
<dbReference type="SMART" id="SM01016">
    <property type="entry name" value="Arg_tRNA_synt_N"/>
    <property type="match status" value="1"/>
</dbReference>
<evidence type="ECO:0000313" key="16">
    <source>
        <dbReference type="EMBL" id="CAF0733152.1"/>
    </source>
</evidence>
<dbReference type="EMBL" id="CAJNOL010000156">
    <property type="protein sequence ID" value="CAF0892752.1"/>
    <property type="molecule type" value="Genomic_DNA"/>
</dbReference>
<dbReference type="SUPFAM" id="SSF47323">
    <property type="entry name" value="Anticodon-binding domain of a subclass of class I aminoacyl-tRNA synthetases"/>
    <property type="match status" value="1"/>
</dbReference>
<dbReference type="PANTHER" id="PTHR11956">
    <property type="entry name" value="ARGINYL-TRNA SYNTHETASE"/>
    <property type="match status" value="1"/>
</dbReference>
<dbReference type="Pfam" id="PF05746">
    <property type="entry name" value="DALR_1"/>
    <property type="match status" value="1"/>
</dbReference>
<organism evidence="17 18">
    <name type="scientific">Rotaria sordida</name>
    <dbReference type="NCBI Taxonomy" id="392033"/>
    <lineage>
        <taxon>Eukaryota</taxon>
        <taxon>Metazoa</taxon>
        <taxon>Spiralia</taxon>
        <taxon>Gnathifera</taxon>
        <taxon>Rotifera</taxon>
        <taxon>Eurotatoria</taxon>
        <taxon>Bdelloidea</taxon>
        <taxon>Philodinida</taxon>
        <taxon>Philodinidae</taxon>
        <taxon>Rotaria</taxon>
    </lineage>
</organism>
<dbReference type="GO" id="GO:0017101">
    <property type="term" value="C:aminoacyl-tRNA synthetase multienzyme complex"/>
    <property type="evidence" value="ECO:0007669"/>
    <property type="project" value="UniProtKB-ARBA"/>
</dbReference>
<keyword evidence="8 12" id="KW-0648">Protein biosynthesis</keyword>
<evidence type="ECO:0000259" key="15">
    <source>
        <dbReference type="SMART" id="SM01016"/>
    </source>
</evidence>
<dbReference type="NCBIfam" id="TIGR00456">
    <property type="entry name" value="argS"/>
    <property type="match status" value="1"/>
</dbReference>
<dbReference type="Gene3D" id="1.10.730.10">
    <property type="entry name" value="Isoleucyl-tRNA Synthetase, Domain 1"/>
    <property type="match status" value="1"/>
</dbReference>
<dbReference type="PRINTS" id="PR01038">
    <property type="entry name" value="TRNASYNTHARG"/>
</dbReference>
<evidence type="ECO:0000256" key="6">
    <source>
        <dbReference type="ARBA" id="ARBA00022741"/>
    </source>
</evidence>
<keyword evidence="18" id="KW-1185">Reference proteome</keyword>
<evidence type="ECO:0000256" key="10">
    <source>
        <dbReference type="ARBA" id="ARBA00033033"/>
    </source>
</evidence>
<evidence type="ECO:0000313" key="17">
    <source>
        <dbReference type="EMBL" id="CAF0892752.1"/>
    </source>
</evidence>
<dbReference type="AlphaFoldDB" id="A0A813Z3F0"/>
<keyword evidence="9 12" id="KW-0030">Aminoacyl-tRNA synthetase</keyword>
<comment type="caution">
    <text evidence="17">The sequence shown here is derived from an EMBL/GenBank/DDBJ whole genome shotgun (WGS) entry which is preliminary data.</text>
</comment>
<dbReference type="InterPro" id="IPR014729">
    <property type="entry name" value="Rossmann-like_a/b/a_fold"/>
</dbReference>
<dbReference type="PANTHER" id="PTHR11956:SF5">
    <property type="entry name" value="ARGININE--TRNA LIGASE, CYTOPLASMIC"/>
    <property type="match status" value="1"/>
</dbReference>
<dbReference type="PROSITE" id="PS00178">
    <property type="entry name" value="AA_TRNA_LIGASE_I"/>
    <property type="match status" value="1"/>
</dbReference>
<evidence type="ECO:0000256" key="5">
    <source>
        <dbReference type="ARBA" id="ARBA00022598"/>
    </source>
</evidence>
<dbReference type="InterPro" id="IPR009080">
    <property type="entry name" value="tRNAsynth_Ia_anticodon-bd"/>
</dbReference>
<comment type="catalytic activity">
    <reaction evidence="11">
        <text>tRNA(Arg) + L-arginine + ATP = L-arginyl-tRNA(Arg) + AMP + diphosphate</text>
        <dbReference type="Rhea" id="RHEA:20301"/>
        <dbReference type="Rhea" id="RHEA-COMP:9658"/>
        <dbReference type="Rhea" id="RHEA-COMP:9673"/>
        <dbReference type="ChEBI" id="CHEBI:30616"/>
        <dbReference type="ChEBI" id="CHEBI:32682"/>
        <dbReference type="ChEBI" id="CHEBI:33019"/>
        <dbReference type="ChEBI" id="CHEBI:78442"/>
        <dbReference type="ChEBI" id="CHEBI:78513"/>
        <dbReference type="ChEBI" id="CHEBI:456215"/>
        <dbReference type="EC" id="6.1.1.19"/>
    </reaction>
</comment>
<feature type="compositionally biased region" description="Basic and acidic residues" evidence="13">
    <location>
        <begin position="1"/>
        <end position="19"/>
    </location>
</feature>
<dbReference type="FunFam" id="3.40.50.620:FF:000084">
    <property type="entry name" value="arginine--tRNA ligase, cytoplasmic"/>
    <property type="match status" value="1"/>
</dbReference>
<evidence type="ECO:0000256" key="4">
    <source>
        <dbReference type="ARBA" id="ARBA00022490"/>
    </source>
</evidence>